<evidence type="ECO:0000256" key="1">
    <source>
        <dbReference type="SAM" id="SignalP"/>
    </source>
</evidence>
<feature type="chain" id="PRO_5001846197" description="PKD/Chitinase domain-containing protein" evidence="1">
    <location>
        <begin position="26"/>
        <end position="752"/>
    </location>
</feature>
<sequence length="752" mass="83339">MKKIILLFLCGALLIPFIHSKSVLAAETKSISISVPVTTGLFGSSNAAKEFYLDLPNGVTSSSIKTGTLKYAGSNEIVNLLSENGKIKVTLKGVANQKYLSNVKGYRASWEEMYETQIYNSIWLYSDGRRWQINEYDERNDGMKTKDVPAADGYPSLNPPSTIVTAGPLQDQSYLKWYNGSVNEVVDNQNIIQSTIKVVPYKKSSYANEPKFKNGRVILNYMIPEGVPWDAESNNGLSGKAEGRKYKAFASYYYTADARVTTYSYGGLVTFDYGLSDEATLTGAAILEKPSPNPAKFEDKDVPVQINLKGELLAYKDSSNIEEWVFYAKEKGNESTLKTLKDYSKTLTSSKKIDFTIPKSKYKLPSITQEYELSVVVRFKKPVVTKTGTITSLKESYTVKAGVYGTTNPIPGGDFPGPTSPPNPPREMKPPVALISAPKTIKAGQEFEASGAGSYDPDGFIKSYYWDTPNAIGELTDRARGTLWYDKEHLGEQSLALTVLDDDSMAGSTSTEITVIEPVPNASIYAEGTLKQNRKVIIRSYSSSPTHYPLVDSKTKITITAVSGGTNADIKYSGALNGVQTMDVLFKKPGRYKATIYVENTLGLSASSEVSFDIVPDEKPFAYFTLPGSAYRNPADGNQATISIDDMSYSPDKDIVARRLWEYRIDSNNNGNFADESWVIFSNENLDHLNLKVRDVGQYQVRLTVFEEFGQPTIDEFVTQDDRQSNNSDVTQNAIERIFKVKNQAPDVDWSW</sequence>
<feature type="domain" description="PKD/Chitinase" evidence="2">
    <location>
        <begin position="432"/>
        <end position="518"/>
    </location>
</feature>
<dbReference type="KEGG" id="pbd:PBOR_07175"/>
<feature type="domain" description="PKD/Chitinase" evidence="2">
    <location>
        <begin position="544"/>
        <end position="617"/>
    </location>
</feature>
<dbReference type="OrthoDB" id="174569at2"/>
<keyword evidence="1" id="KW-0732">Signal</keyword>
<dbReference type="InterPro" id="IPR013783">
    <property type="entry name" value="Ig-like_fold"/>
</dbReference>
<organism evidence="3 4">
    <name type="scientific">Paenibacillus borealis</name>
    <dbReference type="NCBI Taxonomy" id="160799"/>
    <lineage>
        <taxon>Bacteria</taxon>
        <taxon>Bacillati</taxon>
        <taxon>Bacillota</taxon>
        <taxon>Bacilli</taxon>
        <taxon>Bacillales</taxon>
        <taxon>Paenibacillaceae</taxon>
        <taxon>Paenibacillus</taxon>
    </lineage>
</organism>
<dbReference type="SMART" id="SM00089">
    <property type="entry name" value="PKD"/>
    <property type="match status" value="3"/>
</dbReference>
<dbReference type="AlphaFoldDB" id="A0A089L7F2"/>
<evidence type="ECO:0000313" key="4">
    <source>
        <dbReference type="Proteomes" id="UP000029518"/>
    </source>
</evidence>
<reference evidence="3" key="1">
    <citation type="submission" date="2014-08" db="EMBL/GenBank/DDBJ databases">
        <title>Comparative genomics of the Paenibacillus odorifer group.</title>
        <authorList>
            <person name="den Bakker H.C."/>
            <person name="Tsai Y.-C.Y.-C."/>
            <person name="Martin N."/>
            <person name="Korlach J."/>
            <person name="Wiedmann M."/>
        </authorList>
    </citation>
    <scope>NUCLEOTIDE SEQUENCE [LARGE SCALE GENOMIC DNA]</scope>
    <source>
        <strain evidence="3">DSM 13188</strain>
    </source>
</reference>
<protein>
    <recommendedName>
        <fullName evidence="2">PKD/Chitinase domain-containing protein</fullName>
    </recommendedName>
</protein>
<dbReference type="EMBL" id="CP009285">
    <property type="protein sequence ID" value="AIQ56747.1"/>
    <property type="molecule type" value="Genomic_DNA"/>
</dbReference>
<feature type="domain" description="PKD/Chitinase" evidence="2">
    <location>
        <begin position="627"/>
        <end position="738"/>
    </location>
</feature>
<evidence type="ECO:0000259" key="2">
    <source>
        <dbReference type="SMART" id="SM00089"/>
    </source>
</evidence>
<dbReference type="HOGENOM" id="CLU_021308_0_0_9"/>
<name>A0A089L7F2_PAEBO</name>
<dbReference type="Proteomes" id="UP000029518">
    <property type="component" value="Chromosome"/>
</dbReference>
<dbReference type="Gene3D" id="2.60.40.10">
    <property type="entry name" value="Immunoglobulins"/>
    <property type="match status" value="1"/>
</dbReference>
<keyword evidence="4" id="KW-1185">Reference proteome</keyword>
<gene>
    <name evidence="3" type="ORF">PBOR_07175</name>
</gene>
<dbReference type="RefSeq" id="WP_042211042.1">
    <property type="nucleotide sequence ID" value="NZ_CP009285.1"/>
</dbReference>
<proteinExistence type="predicted"/>
<evidence type="ECO:0000313" key="3">
    <source>
        <dbReference type="EMBL" id="AIQ56747.1"/>
    </source>
</evidence>
<dbReference type="InterPro" id="IPR022409">
    <property type="entry name" value="PKD/Chitinase_dom"/>
</dbReference>
<feature type="signal peptide" evidence="1">
    <location>
        <begin position="1"/>
        <end position="25"/>
    </location>
</feature>
<accession>A0A089L7F2</accession>